<comment type="caution">
    <text evidence="1">The sequence shown here is derived from an EMBL/GenBank/DDBJ whole genome shotgun (WGS) entry which is preliminary data.</text>
</comment>
<reference evidence="1" key="1">
    <citation type="submission" date="2022-03" db="EMBL/GenBank/DDBJ databases">
        <title>De novo assembled genomes of Belliella spp. (Cyclobacteriaceae) strains.</title>
        <authorList>
            <person name="Szabo A."/>
            <person name="Korponai K."/>
            <person name="Felfoldi T."/>
        </authorList>
    </citation>
    <scope>NUCLEOTIDE SEQUENCE</scope>
    <source>
        <strain evidence="1">DSM 111904</strain>
    </source>
</reference>
<evidence type="ECO:0000313" key="1">
    <source>
        <dbReference type="EMBL" id="MCH7410569.1"/>
    </source>
</evidence>
<protein>
    <recommendedName>
        <fullName evidence="3">50S ribosomal protein L29</fullName>
    </recommendedName>
</protein>
<dbReference type="EMBL" id="JAKZGP010000041">
    <property type="protein sequence ID" value="MCH7410569.1"/>
    <property type="molecule type" value="Genomic_DNA"/>
</dbReference>
<keyword evidence="2" id="KW-1185">Reference proteome</keyword>
<organism evidence="1 2">
    <name type="scientific">Belliella filtrata</name>
    <dbReference type="NCBI Taxonomy" id="2923435"/>
    <lineage>
        <taxon>Bacteria</taxon>
        <taxon>Pseudomonadati</taxon>
        <taxon>Bacteroidota</taxon>
        <taxon>Cytophagia</taxon>
        <taxon>Cytophagales</taxon>
        <taxon>Cyclobacteriaceae</taxon>
        <taxon>Belliella</taxon>
    </lineage>
</organism>
<evidence type="ECO:0008006" key="3">
    <source>
        <dbReference type="Google" id="ProtNLM"/>
    </source>
</evidence>
<proteinExistence type="predicted"/>
<dbReference type="Proteomes" id="UP001165489">
    <property type="component" value="Unassembled WGS sequence"/>
</dbReference>
<sequence length="64" mass="7632">MSIQLLEDLERLLKPKEKEQKDWVKRDEVRRILKTSPKVLKDLRISRFINHMKIGGSKLSDKES</sequence>
<evidence type="ECO:0000313" key="2">
    <source>
        <dbReference type="Proteomes" id="UP001165489"/>
    </source>
</evidence>
<gene>
    <name evidence="1" type="ORF">MM239_14270</name>
</gene>
<dbReference type="RefSeq" id="WP_241348930.1">
    <property type="nucleotide sequence ID" value="NZ_JAKZGP010000041.1"/>
</dbReference>
<accession>A0ABS9V2I5</accession>
<name>A0ABS9V2I5_9BACT</name>